<evidence type="ECO:0000313" key="5">
    <source>
        <dbReference type="Proteomes" id="UP000324022"/>
    </source>
</evidence>
<evidence type="ECO:0000313" key="4">
    <source>
        <dbReference type="EMBL" id="SPO22429.1"/>
    </source>
</evidence>
<proteinExistence type="predicted"/>
<keyword evidence="5" id="KW-1185">Reference proteome</keyword>
<dbReference type="InterPro" id="IPR004360">
    <property type="entry name" value="Glyas_Fos-R_dOase_dom"/>
</dbReference>
<feature type="region of interest" description="Disordered" evidence="1">
    <location>
        <begin position="1"/>
        <end position="78"/>
    </location>
</feature>
<dbReference type="EMBL" id="OOIN01000004">
    <property type="protein sequence ID" value="SPO22429.1"/>
    <property type="molecule type" value="Genomic_DNA"/>
</dbReference>
<feature type="compositionally biased region" description="Polar residues" evidence="1">
    <location>
        <begin position="96"/>
        <end position="106"/>
    </location>
</feature>
<dbReference type="InterPro" id="IPR011320">
    <property type="entry name" value="RNase_H1_N"/>
</dbReference>
<dbReference type="OrthoDB" id="2555129at2759"/>
<evidence type="ECO:0000259" key="2">
    <source>
        <dbReference type="Pfam" id="PF00903"/>
    </source>
</evidence>
<dbReference type="SUPFAM" id="SSF55658">
    <property type="entry name" value="L9 N-domain-like"/>
    <property type="match status" value="1"/>
</dbReference>
<protein>
    <submittedName>
        <fullName evidence="4">Uncharacterized protein</fullName>
    </submittedName>
</protein>
<accession>A0A5C3DZ97</accession>
<reference evidence="4 5" key="1">
    <citation type="submission" date="2018-03" db="EMBL/GenBank/DDBJ databases">
        <authorList>
            <person name="Guldener U."/>
        </authorList>
    </citation>
    <scope>NUCLEOTIDE SEQUENCE [LARGE SCALE GENOMIC DNA]</scope>
    <source>
        <strain evidence="4 5">NBRC100155</strain>
    </source>
</reference>
<feature type="domain" description="Ribonuclease H1 N-terminal" evidence="3">
    <location>
        <begin position="226"/>
        <end position="268"/>
    </location>
</feature>
<feature type="region of interest" description="Disordered" evidence="1">
    <location>
        <begin position="93"/>
        <end position="118"/>
    </location>
</feature>
<organism evidence="4 5">
    <name type="scientific">Ustilago trichophora</name>
    <dbReference type="NCBI Taxonomy" id="86804"/>
    <lineage>
        <taxon>Eukaryota</taxon>
        <taxon>Fungi</taxon>
        <taxon>Dikarya</taxon>
        <taxon>Basidiomycota</taxon>
        <taxon>Ustilaginomycotina</taxon>
        <taxon>Ustilaginomycetes</taxon>
        <taxon>Ustilaginales</taxon>
        <taxon>Ustilaginaceae</taxon>
        <taxon>Ustilago</taxon>
    </lineage>
</organism>
<dbReference type="Pfam" id="PF00903">
    <property type="entry name" value="Glyoxalase"/>
    <property type="match status" value="1"/>
</dbReference>
<feature type="compositionally biased region" description="Low complexity" evidence="1">
    <location>
        <begin position="21"/>
        <end position="39"/>
    </location>
</feature>
<dbReference type="InterPro" id="IPR029068">
    <property type="entry name" value="Glyas_Bleomycin-R_OHBP_Dase"/>
</dbReference>
<dbReference type="InterPro" id="IPR037056">
    <property type="entry name" value="RNase_H1_N_sf"/>
</dbReference>
<dbReference type="AlphaFoldDB" id="A0A5C3DZ97"/>
<feature type="region of interest" description="Disordered" evidence="1">
    <location>
        <begin position="442"/>
        <end position="489"/>
    </location>
</feature>
<name>A0A5C3DZ97_9BASI</name>
<evidence type="ECO:0000259" key="3">
    <source>
        <dbReference type="Pfam" id="PF01693"/>
    </source>
</evidence>
<dbReference type="Gene3D" id="3.40.970.10">
    <property type="entry name" value="Ribonuclease H1, N-terminal domain"/>
    <property type="match status" value="1"/>
</dbReference>
<dbReference type="Pfam" id="PF01693">
    <property type="entry name" value="Cauli_VI"/>
    <property type="match status" value="1"/>
</dbReference>
<dbReference type="SUPFAM" id="SSF54593">
    <property type="entry name" value="Glyoxalase/Bleomycin resistance protein/Dihydroxybiphenyl dioxygenase"/>
    <property type="match status" value="1"/>
</dbReference>
<dbReference type="InterPro" id="IPR009027">
    <property type="entry name" value="Ribosomal_bL9/RNase_H1_N"/>
</dbReference>
<sequence>MGERNSSLFGRLTLRSKRQVTAAATTASSSSSSSRSASSPVTTPEAEAPTSFSGPSDYGHGYSSINHERSPTYSGKRTSKVVFSRPIEFDRYAEPSLTQKQQIRPTSSRSRSRSAKKLSVVHDEEEPLFVEIIHEAAPIKAVQSTVRARSASGTSPPTTATKTVEVARPQSPFAITSTTSQSLMSKPPMRIAVRRCYSANDSDVVRPSPSSARALADVAAASDDSFYAVGRGWKKGVYTTKEDAERQIRNFPGPLLQIFRDRAAAENFVANAGRFMPQPSIEDDDDEFMERTRIFNGLDPNSDLARRRSISMSAERKEAQRRSRIHIAMHSPDAAAVNSPPLSLKSMFSDIAAPVSPIEEINGFGSFPTPVPLQSFSLLPVKHLASSMAFYAKVLGFTCVSQIPSVQAVMTSSSATICLRTVDQAPPPPSAASVSRMSLIRTSSNGSTRPDSHTHGRSPLPTMSEEHADDPDLSLPPTPESLSLSCNEPDPLDLPSTTFPLRSSASIMSGTTVLIECSGALESMHTLLSARLNEWRLERNQAAQRPTDSARILSGVQQTPWDAQELHLCDLDGHRLIFTTPFLRGIPGASLI</sequence>
<dbReference type="Proteomes" id="UP000324022">
    <property type="component" value="Unassembled WGS sequence"/>
</dbReference>
<feature type="domain" description="Glyoxalase/fosfomycin resistance/dioxygenase" evidence="2">
    <location>
        <begin position="379"/>
        <end position="430"/>
    </location>
</feature>
<gene>
    <name evidence="4" type="ORF">UTRI_01107</name>
</gene>
<evidence type="ECO:0000256" key="1">
    <source>
        <dbReference type="SAM" id="MobiDB-lite"/>
    </source>
</evidence>